<keyword evidence="2" id="KW-1185">Reference proteome</keyword>
<gene>
    <name evidence="1" type="ORF">M404DRAFT_435985</name>
</gene>
<dbReference type="AlphaFoldDB" id="A0A0C3KAC9"/>
<evidence type="ECO:0000313" key="1">
    <source>
        <dbReference type="EMBL" id="KIO06597.1"/>
    </source>
</evidence>
<sequence>MITPTITIDTRAKPAQRIHLAHGDVLFLLDIRPSDSPVILHKHHTRQRLSAAHCWSKMAAGTSLETVPPCVTLCTRTSKRLGEECPESFGRKFATVYVDDVEKQATVINDPPTGYLPNRSSVALQALHNRS</sequence>
<proteinExistence type="predicted"/>
<dbReference type="InParanoid" id="A0A0C3KAC9"/>
<protein>
    <submittedName>
        <fullName evidence="1">Uncharacterized protein</fullName>
    </submittedName>
</protein>
<evidence type="ECO:0000313" key="2">
    <source>
        <dbReference type="Proteomes" id="UP000054217"/>
    </source>
</evidence>
<dbReference type="EMBL" id="KN831962">
    <property type="protein sequence ID" value="KIO06597.1"/>
    <property type="molecule type" value="Genomic_DNA"/>
</dbReference>
<dbReference type="Proteomes" id="UP000054217">
    <property type="component" value="Unassembled WGS sequence"/>
</dbReference>
<dbReference type="HOGENOM" id="CLU_1928445_0_0_1"/>
<organism evidence="1 2">
    <name type="scientific">Pisolithus tinctorius Marx 270</name>
    <dbReference type="NCBI Taxonomy" id="870435"/>
    <lineage>
        <taxon>Eukaryota</taxon>
        <taxon>Fungi</taxon>
        <taxon>Dikarya</taxon>
        <taxon>Basidiomycota</taxon>
        <taxon>Agaricomycotina</taxon>
        <taxon>Agaricomycetes</taxon>
        <taxon>Agaricomycetidae</taxon>
        <taxon>Boletales</taxon>
        <taxon>Sclerodermatineae</taxon>
        <taxon>Pisolithaceae</taxon>
        <taxon>Pisolithus</taxon>
    </lineage>
</organism>
<reference evidence="1 2" key="1">
    <citation type="submission" date="2014-04" db="EMBL/GenBank/DDBJ databases">
        <authorList>
            <consortium name="DOE Joint Genome Institute"/>
            <person name="Kuo A."/>
            <person name="Kohler A."/>
            <person name="Costa M.D."/>
            <person name="Nagy L.G."/>
            <person name="Floudas D."/>
            <person name="Copeland A."/>
            <person name="Barry K.W."/>
            <person name="Cichocki N."/>
            <person name="Veneault-Fourrey C."/>
            <person name="LaButti K."/>
            <person name="Lindquist E.A."/>
            <person name="Lipzen A."/>
            <person name="Lundell T."/>
            <person name="Morin E."/>
            <person name="Murat C."/>
            <person name="Sun H."/>
            <person name="Tunlid A."/>
            <person name="Henrissat B."/>
            <person name="Grigoriev I.V."/>
            <person name="Hibbett D.S."/>
            <person name="Martin F."/>
            <person name="Nordberg H.P."/>
            <person name="Cantor M.N."/>
            <person name="Hua S.X."/>
        </authorList>
    </citation>
    <scope>NUCLEOTIDE SEQUENCE [LARGE SCALE GENOMIC DNA]</scope>
    <source>
        <strain evidence="1 2">Marx 270</strain>
    </source>
</reference>
<name>A0A0C3KAC9_PISTI</name>
<reference evidence="2" key="2">
    <citation type="submission" date="2015-01" db="EMBL/GenBank/DDBJ databases">
        <title>Evolutionary Origins and Diversification of the Mycorrhizal Mutualists.</title>
        <authorList>
            <consortium name="DOE Joint Genome Institute"/>
            <consortium name="Mycorrhizal Genomics Consortium"/>
            <person name="Kohler A."/>
            <person name="Kuo A."/>
            <person name="Nagy L.G."/>
            <person name="Floudas D."/>
            <person name="Copeland A."/>
            <person name="Barry K.W."/>
            <person name="Cichocki N."/>
            <person name="Veneault-Fourrey C."/>
            <person name="LaButti K."/>
            <person name="Lindquist E.A."/>
            <person name="Lipzen A."/>
            <person name="Lundell T."/>
            <person name="Morin E."/>
            <person name="Murat C."/>
            <person name="Riley R."/>
            <person name="Ohm R."/>
            <person name="Sun H."/>
            <person name="Tunlid A."/>
            <person name="Henrissat B."/>
            <person name="Grigoriev I.V."/>
            <person name="Hibbett D.S."/>
            <person name="Martin F."/>
        </authorList>
    </citation>
    <scope>NUCLEOTIDE SEQUENCE [LARGE SCALE GENOMIC DNA]</scope>
    <source>
        <strain evidence="2">Marx 270</strain>
    </source>
</reference>
<accession>A0A0C3KAC9</accession>